<dbReference type="InterPro" id="IPR001041">
    <property type="entry name" value="2Fe-2S_ferredoxin-type"/>
</dbReference>
<dbReference type="InterPro" id="IPR012675">
    <property type="entry name" value="Beta-grasp_dom_sf"/>
</dbReference>
<organism evidence="7 8">
    <name type="scientific">Natronocella acetinitrilica</name>
    <dbReference type="NCBI Taxonomy" id="414046"/>
    <lineage>
        <taxon>Bacteria</taxon>
        <taxon>Pseudomonadati</taxon>
        <taxon>Pseudomonadota</taxon>
        <taxon>Gammaproteobacteria</taxon>
        <taxon>Chromatiales</taxon>
        <taxon>Ectothiorhodospiraceae</taxon>
        <taxon>Natronocella</taxon>
    </lineage>
</organism>
<dbReference type="GO" id="GO:0043885">
    <property type="term" value="F:anaerobic carbon-monoxide dehydrogenase activity"/>
    <property type="evidence" value="ECO:0007669"/>
    <property type="project" value="UniProtKB-EC"/>
</dbReference>
<dbReference type="InterPro" id="IPR002888">
    <property type="entry name" value="2Fe-2S-bd"/>
</dbReference>
<reference evidence="7" key="1">
    <citation type="submission" date="2022-03" db="EMBL/GenBank/DDBJ databases">
        <title>Genomic Encyclopedia of Type Strains, Phase III (KMG-III): the genomes of soil and plant-associated and newly described type strains.</title>
        <authorList>
            <person name="Whitman W."/>
        </authorList>
    </citation>
    <scope>NUCLEOTIDE SEQUENCE</scope>
    <source>
        <strain evidence="7">ANL 6-2</strain>
    </source>
</reference>
<dbReference type="PROSITE" id="PS51085">
    <property type="entry name" value="2FE2S_FER_2"/>
    <property type="match status" value="1"/>
</dbReference>
<dbReference type="EMBL" id="JALJXV010000001">
    <property type="protein sequence ID" value="MCP1673567.1"/>
    <property type="molecule type" value="Genomic_DNA"/>
</dbReference>
<dbReference type="InterPro" id="IPR010419">
    <property type="entry name" value="CO_DH_gsu"/>
</dbReference>
<dbReference type="EC" id="1.2.7.4" evidence="7"/>
<evidence type="ECO:0000256" key="4">
    <source>
        <dbReference type="ARBA" id="ARBA00023004"/>
    </source>
</evidence>
<name>A0AAE3KEY2_9GAMM</name>
<dbReference type="InterPro" id="IPR023393">
    <property type="entry name" value="START-like_dom_sf"/>
</dbReference>
<dbReference type="Pfam" id="PF01799">
    <property type="entry name" value="Fer2_2"/>
    <property type="match status" value="1"/>
</dbReference>
<evidence type="ECO:0000313" key="8">
    <source>
        <dbReference type="Proteomes" id="UP001205843"/>
    </source>
</evidence>
<dbReference type="Pfam" id="PF00111">
    <property type="entry name" value="Fer2"/>
    <property type="match status" value="1"/>
</dbReference>
<sequence length="384" mass="41454">MNTVNLTVNDRLIQRDVEGRTHLADLLRDDLLLTGTHVGCEHGICGACTVLMDGRPVRSCITYAAACSDHRISTIESFDDEPLMARLRDAFSEEHALQCGYCTPGMLITARDIVIRYAGRQPAERTIREELSGNLCRCTGYAGIVKAVQKVLAAVTDEPALLPAAAAVVLPTIAAQDFDATSLEAPEAGRARGALKSEQSGARRRIESRFGLTHEPEAVWHLIRNDIKAVVACLPGARLENVGSDGEVTGVIEVRLGPILTRIDGQGGLEYDDVRRRGQVDGEGVDSRSASRATGSVEFVVGDGEDGTTDMQVALEFELTGALAQFSRGALVDDVVQVMLDQFRANLDRQLSGGEVAATAQLNPMRLFLSALARRLRRWFGGGR</sequence>
<keyword evidence="8" id="KW-1185">Reference proteome</keyword>
<gene>
    <name evidence="7" type="ORF">J2T57_000659</name>
</gene>
<dbReference type="Gene3D" id="3.30.530.20">
    <property type="match status" value="1"/>
</dbReference>
<dbReference type="GO" id="GO:0051537">
    <property type="term" value="F:2 iron, 2 sulfur cluster binding"/>
    <property type="evidence" value="ECO:0007669"/>
    <property type="project" value="UniProtKB-KW"/>
</dbReference>
<keyword evidence="2" id="KW-0479">Metal-binding</keyword>
<dbReference type="PANTHER" id="PTHR44379">
    <property type="entry name" value="OXIDOREDUCTASE WITH IRON-SULFUR SUBUNIT"/>
    <property type="match status" value="1"/>
</dbReference>
<keyword evidence="1" id="KW-0001">2Fe-2S</keyword>
<evidence type="ECO:0000256" key="2">
    <source>
        <dbReference type="ARBA" id="ARBA00022723"/>
    </source>
</evidence>
<dbReference type="InterPro" id="IPR051452">
    <property type="entry name" value="Diverse_Oxidoreductases"/>
</dbReference>
<keyword evidence="4" id="KW-0408">Iron</keyword>
<dbReference type="Proteomes" id="UP001205843">
    <property type="component" value="Unassembled WGS sequence"/>
</dbReference>
<evidence type="ECO:0000259" key="6">
    <source>
        <dbReference type="PROSITE" id="PS51085"/>
    </source>
</evidence>
<accession>A0AAE3KEY2</accession>
<proteinExistence type="predicted"/>
<protein>
    <submittedName>
        <fullName evidence="7">Carbon-monoxide dehydrogenase small subunit</fullName>
        <ecNumber evidence="7">1.2.7.4</ecNumber>
    </submittedName>
</protein>
<dbReference type="InterPro" id="IPR006058">
    <property type="entry name" value="2Fe2S_fd_BS"/>
</dbReference>
<evidence type="ECO:0000256" key="5">
    <source>
        <dbReference type="ARBA" id="ARBA00023014"/>
    </source>
</evidence>
<dbReference type="Pfam" id="PF06240">
    <property type="entry name" value="COXG"/>
    <property type="match status" value="1"/>
</dbReference>
<dbReference type="Gene3D" id="1.10.150.120">
    <property type="entry name" value="[2Fe-2S]-binding domain"/>
    <property type="match status" value="1"/>
</dbReference>
<dbReference type="Gene3D" id="3.10.20.30">
    <property type="match status" value="1"/>
</dbReference>
<dbReference type="AlphaFoldDB" id="A0AAE3KEY2"/>
<dbReference type="PANTHER" id="PTHR44379:SF8">
    <property type="entry name" value="XANTHINE DEHYDROGENASE IRON-SULFUR-BINDING SUBUNIT XDHC-RELATED"/>
    <property type="match status" value="1"/>
</dbReference>
<comment type="caution">
    <text evidence="7">The sequence shown here is derived from an EMBL/GenBank/DDBJ whole genome shotgun (WGS) entry which is preliminary data.</text>
</comment>
<dbReference type="SUPFAM" id="SSF55961">
    <property type="entry name" value="Bet v1-like"/>
    <property type="match status" value="1"/>
</dbReference>
<feature type="domain" description="2Fe-2S ferredoxin-type" evidence="6">
    <location>
        <begin position="2"/>
        <end position="78"/>
    </location>
</feature>
<evidence type="ECO:0000256" key="1">
    <source>
        <dbReference type="ARBA" id="ARBA00022714"/>
    </source>
</evidence>
<dbReference type="InterPro" id="IPR036010">
    <property type="entry name" value="2Fe-2S_ferredoxin-like_sf"/>
</dbReference>
<keyword evidence="5" id="KW-0411">Iron-sulfur</keyword>
<dbReference type="SUPFAM" id="SSF54292">
    <property type="entry name" value="2Fe-2S ferredoxin-like"/>
    <property type="match status" value="1"/>
</dbReference>
<evidence type="ECO:0000256" key="3">
    <source>
        <dbReference type="ARBA" id="ARBA00023002"/>
    </source>
</evidence>
<dbReference type="PROSITE" id="PS00197">
    <property type="entry name" value="2FE2S_FER_1"/>
    <property type="match status" value="1"/>
</dbReference>
<keyword evidence="3 7" id="KW-0560">Oxidoreductase</keyword>
<dbReference type="GO" id="GO:0046872">
    <property type="term" value="F:metal ion binding"/>
    <property type="evidence" value="ECO:0007669"/>
    <property type="project" value="UniProtKB-KW"/>
</dbReference>
<dbReference type="SUPFAM" id="SSF47741">
    <property type="entry name" value="CO dehydrogenase ISP C-domain like"/>
    <property type="match status" value="1"/>
</dbReference>
<dbReference type="InterPro" id="IPR036884">
    <property type="entry name" value="2Fe-2S-bd_dom_sf"/>
</dbReference>
<evidence type="ECO:0000313" key="7">
    <source>
        <dbReference type="EMBL" id="MCP1673567.1"/>
    </source>
</evidence>
<dbReference type="RefSeq" id="WP_253474133.1">
    <property type="nucleotide sequence ID" value="NZ_JALJXV010000001.1"/>
</dbReference>